<dbReference type="Gene3D" id="3.30.450.20">
    <property type="entry name" value="PAS domain"/>
    <property type="match status" value="1"/>
</dbReference>
<dbReference type="GO" id="GO:0016020">
    <property type="term" value="C:membrane"/>
    <property type="evidence" value="ECO:0007669"/>
    <property type="project" value="InterPro"/>
</dbReference>
<sequence>MSAEDTPDDVSVDDASSILPGFLARSFLAKFVVALLLVTVVILGVSANTYAQTSDQLTTDTETEYIGVANSSSTQLVEWRQSRRDTTRRLSQFEVVRNGNQSERQRFLEDEYDRLPDDVIKIQIVNRSTTTVTASSDTTRIGEPQLSREAPWRNENLTYGEDGVYIAEATNALQTSLVSFVTPIETESGENQILVMQTDLNALANSLPQPSQGVYSQVIDSQGRIVAGTRGQTALGANAGSLQEYDENTSGIGQSFVQRGLEGEKGFVQASDVKPSLAGEYVIAYHPVADEEWVVATHVPVSTAYALQNTIQNNLLVLSGAAFFGIAFIGLVFGRGTVSTLNRLTEKAERLEAGNLDVDLDVTRRDEFGQLTASFANMRNALRDRIQEAESARKEAEVSRQEALAMTDYLQEKAEDYSEVMQQCANGDLTQRMEIDNENDAMDRIATEFNDMLGELEKTTGQLKTFSEEVAESSDIVLTNTENVRQSAERVTASVENINTDATDQEARLEELAGDLNVVIDRLHSLKGNPHVDINEELDQFQNVANVLEQATGQSQSIRSEAESAAETSKQQADELDEVSERADRLKRYAKPLGGILDRFETAAEHEFVFSGGPSQPVQNDNDD</sequence>
<keyword evidence="5" id="KW-0812">Transmembrane</keyword>
<dbReference type="Gene3D" id="6.10.250.1910">
    <property type="match status" value="1"/>
</dbReference>
<comment type="similarity">
    <text evidence="2">Belongs to the methyl-accepting chemotaxis (MCP) protein family.</text>
</comment>
<evidence type="ECO:0000313" key="7">
    <source>
        <dbReference type="EMBL" id="MBX0304621.1"/>
    </source>
</evidence>
<keyword evidence="8" id="KW-1185">Reference proteome</keyword>
<dbReference type="Proteomes" id="UP000783863">
    <property type="component" value="Unassembled WGS sequence"/>
</dbReference>
<reference evidence="7" key="1">
    <citation type="submission" date="2021-06" db="EMBL/GenBank/DDBJ databases">
        <title>Halomicroarcula sp. F24A a new haloarchaeum isolated from saline soil.</title>
        <authorList>
            <person name="Duran-Viseras A."/>
            <person name="Sanchez-Porro C."/>
            <person name="Ventosa A."/>
        </authorList>
    </citation>
    <scope>NUCLEOTIDE SEQUENCE</scope>
    <source>
        <strain evidence="7">F24A</strain>
    </source>
</reference>
<evidence type="ECO:0000259" key="6">
    <source>
        <dbReference type="PROSITE" id="PS50885"/>
    </source>
</evidence>
<evidence type="ECO:0000256" key="5">
    <source>
        <dbReference type="SAM" id="Phobius"/>
    </source>
</evidence>
<evidence type="ECO:0000313" key="8">
    <source>
        <dbReference type="Proteomes" id="UP000783863"/>
    </source>
</evidence>
<evidence type="ECO:0000256" key="3">
    <source>
        <dbReference type="SAM" id="Coils"/>
    </source>
</evidence>
<dbReference type="PANTHER" id="PTHR32089:SF112">
    <property type="entry name" value="LYSOZYME-LIKE PROTEIN-RELATED"/>
    <property type="match status" value="1"/>
</dbReference>
<protein>
    <submittedName>
        <fullName evidence="7">HAMP domain-containing protein</fullName>
    </submittedName>
</protein>
<dbReference type="Gene3D" id="1.10.287.950">
    <property type="entry name" value="Methyl-accepting chemotaxis protein"/>
    <property type="match status" value="1"/>
</dbReference>
<feature type="coiled-coil region" evidence="3">
    <location>
        <begin position="379"/>
        <end position="406"/>
    </location>
</feature>
<accession>A0A8J7YJV1</accession>
<dbReference type="EMBL" id="RKLQ01000002">
    <property type="protein sequence ID" value="MBX0304621.1"/>
    <property type="molecule type" value="Genomic_DNA"/>
</dbReference>
<feature type="transmembrane region" description="Helical" evidence="5">
    <location>
        <begin position="27"/>
        <end position="47"/>
    </location>
</feature>
<keyword evidence="5" id="KW-0472">Membrane</keyword>
<proteinExistence type="inferred from homology"/>
<gene>
    <name evidence="7" type="ORF">EGD98_13175</name>
</gene>
<dbReference type="PANTHER" id="PTHR32089">
    <property type="entry name" value="METHYL-ACCEPTING CHEMOTAXIS PROTEIN MCPB"/>
    <property type="match status" value="1"/>
</dbReference>
<dbReference type="Pfam" id="PF00672">
    <property type="entry name" value="HAMP"/>
    <property type="match status" value="2"/>
</dbReference>
<dbReference type="CDD" id="cd06225">
    <property type="entry name" value="HAMP"/>
    <property type="match status" value="2"/>
</dbReference>
<feature type="region of interest" description="Disordered" evidence="4">
    <location>
        <begin position="552"/>
        <end position="582"/>
    </location>
</feature>
<evidence type="ECO:0000256" key="4">
    <source>
        <dbReference type="SAM" id="MobiDB-lite"/>
    </source>
</evidence>
<dbReference type="AlphaFoldDB" id="A0A8J7YJV1"/>
<feature type="transmembrane region" description="Helical" evidence="5">
    <location>
        <begin position="315"/>
        <end position="334"/>
    </location>
</feature>
<feature type="domain" description="HAMP" evidence="6">
    <location>
        <begin position="335"/>
        <end position="387"/>
    </location>
</feature>
<dbReference type="SMART" id="SM00304">
    <property type="entry name" value="HAMP"/>
    <property type="match status" value="2"/>
</dbReference>
<dbReference type="RefSeq" id="WP_220588832.1">
    <property type="nucleotide sequence ID" value="NZ_RKLQ01000002.1"/>
</dbReference>
<dbReference type="SUPFAM" id="SSF58104">
    <property type="entry name" value="Methyl-accepting chemotaxis protein (MCP) signaling domain"/>
    <property type="match status" value="1"/>
</dbReference>
<dbReference type="GO" id="GO:0007165">
    <property type="term" value="P:signal transduction"/>
    <property type="evidence" value="ECO:0007669"/>
    <property type="project" value="UniProtKB-KW"/>
</dbReference>
<dbReference type="InterPro" id="IPR003660">
    <property type="entry name" value="HAMP_dom"/>
</dbReference>
<dbReference type="PROSITE" id="PS50885">
    <property type="entry name" value="HAMP"/>
    <property type="match status" value="2"/>
</dbReference>
<keyword evidence="1" id="KW-0807">Transducer</keyword>
<evidence type="ECO:0000256" key="1">
    <source>
        <dbReference type="ARBA" id="ARBA00023224"/>
    </source>
</evidence>
<comment type="caution">
    <text evidence="7">The sequence shown here is derived from an EMBL/GenBank/DDBJ whole genome shotgun (WGS) entry which is preliminary data.</text>
</comment>
<evidence type="ECO:0000256" key="2">
    <source>
        <dbReference type="ARBA" id="ARBA00029447"/>
    </source>
</evidence>
<keyword evidence="3" id="KW-0175">Coiled coil</keyword>
<name>A0A8J7YJV1_9EURY</name>
<feature type="domain" description="HAMP" evidence="6">
    <location>
        <begin position="418"/>
        <end position="461"/>
    </location>
</feature>
<organism evidence="7 8">
    <name type="scientific">Haloarcula salinisoli</name>
    <dbReference type="NCBI Taxonomy" id="2487746"/>
    <lineage>
        <taxon>Archaea</taxon>
        <taxon>Methanobacteriati</taxon>
        <taxon>Methanobacteriota</taxon>
        <taxon>Stenosarchaea group</taxon>
        <taxon>Halobacteria</taxon>
        <taxon>Halobacteriales</taxon>
        <taxon>Haloarculaceae</taxon>
        <taxon>Haloarcula</taxon>
    </lineage>
</organism>
<keyword evidence="5" id="KW-1133">Transmembrane helix</keyword>